<dbReference type="EMBL" id="FNMV01000008">
    <property type="protein sequence ID" value="SDX27129.1"/>
    <property type="molecule type" value="Genomic_DNA"/>
</dbReference>
<comment type="similarity">
    <text evidence="2">Belongs to the TRAFAC class translation factor GTPase superfamily. Classic translation factor GTPase family. BipA subfamily.</text>
</comment>
<keyword evidence="2" id="KW-0820">tRNA-binding</keyword>
<dbReference type="Pfam" id="PF03144">
    <property type="entry name" value="GTP_EFTU_D2"/>
    <property type="match status" value="1"/>
</dbReference>
<dbReference type="InterPro" id="IPR004161">
    <property type="entry name" value="EFTu-like_2"/>
</dbReference>
<dbReference type="InterPro" id="IPR048876">
    <property type="entry name" value="BipA_C"/>
</dbReference>
<name>A0A1H3AE50_9FLAO</name>
<dbReference type="EC" id="3.6.5.-" evidence="2"/>
<feature type="binding site" evidence="2">
    <location>
        <begin position="127"/>
        <end position="130"/>
    </location>
    <ligand>
        <name>GTP</name>
        <dbReference type="ChEBI" id="CHEBI:37565"/>
    </ligand>
</feature>
<evidence type="ECO:0000256" key="2">
    <source>
        <dbReference type="HAMAP-Rule" id="MF_00849"/>
    </source>
</evidence>
<dbReference type="PANTHER" id="PTHR42908">
    <property type="entry name" value="TRANSLATION ELONGATION FACTOR-RELATED"/>
    <property type="match status" value="1"/>
</dbReference>
<keyword evidence="2" id="KW-0963">Cytoplasm</keyword>
<reference evidence="5" key="1">
    <citation type="submission" date="2016-10" db="EMBL/GenBank/DDBJ databases">
        <authorList>
            <person name="Varghese N."/>
            <person name="Submissions S."/>
        </authorList>
    </citation>
    <scope>NUCLEOTIDE SEQUENCE [LARGE SCALE GENOMIC DNA]</scope>
    <source>
        <strain evidence="5">DSM 15718</strain>
    </source>
</reference>
<dbReference type="FunFam" id="3.30.70.240:FF:000002">
    <property type="entry name" value="GTP-binding protein TypA"/>
    <property type="match status" value="1"/>
</dbReference>
<dbReference type="SUPFAM" id="SSF52540">
    <property type="entry name" value="P-loop containing nucleoside triphosphate hydrolases"/>
    <property type="match status" value="1"/>
</dbReference>
<dbReference type="InterPro" id="IPR035651">
    <property type="entry name" value="BipA_V"/>
</dbReference>
<dbReference type="GO" id="GO:1990904">
    <property type="term" value="C:ribonucleoprotein complex"/>
    <property type="evidence" value="ECO:0007669"/>
    <property type="project" value="TreeGrafter"/>
</dbReference>
<dbReference type="InterPro" id="IPR000795">
    <property type="entry name" value="T_Tr_GTP-bd_dom"/>
</dbReference>
<comment type="subcellular location">
    <subcellularLocation>
        <location evidence="2">Cytoplasm</location>
    </subcellularLocation>
    <text evidence="2">Binds to ribosomes.</text>
</comment>
<dbReference type="OrthoDB" id="9801591at2"/>
<keyword evidence="2" id="KW-0694">RNA-binding</keyword>
<dbReference type="GO" id="GO:0000049">
    <property type="term" value="F:tRNA binding"/>
    <property type="evidence" value="ECO:0007669"/>
    <property type="project" value="UniProtKB-KW"/>
</dbReference>
<dbReference type="FunFam" id="2.40.50.250:FF:000001">
    <property type="entry name" value="GTP-binding protein TypA"/>
    <property type="match status" value="1"/>
</dbReference>
<keyword evidence="2" id="KW-0699">rRNA-binding</keyword>
<dbReference type="Gene3D" id="2.40.30.10">
    <property type="entry name" value="Translation factors"/>
    <property type="match status" value="1"/>
</dbReference>
<dbReference type="InterPro" id="IPR031157">
    <property type="entry name" value="G_TR_CS"/>
</dbReference>
<dbReference type="Gene3D" id="3.30.70.870">
    <property type="entry name" value="Elongation Factor G (Translational Gtpase), domain 3"/>
    <property type="match status" value="1"/>
</dbReference>
<dbReference type="GO" id="GO:0043022">
    <property type="term" value="F:ribosome binding"/>
    <property type="evidence" value="ECO:0007669"/>
    <property type="project" value="UniProtKB-UniRule"/>
</dbReference>
<dbReference type="Pfam" id="PF21018">
    <property type="entry name" value="BipA_C"/>
    <property type="match status" value="1"/>
</dbReference>
<dbReference type="InterPro" id="IPR047042">
    <property type="entry name" value="BipA_II"/>
</dbReference>
<dbReference type="GO" id="GO:0005525">
    <property type="term" value="F:GTP binding"/>
    <property type="evidence" value="ECO:0007669"/>
    <property type="project" value="UniProtKB-UniRule"/>
</dbReference>
<accession>A0A1H3AE50</accession>
<dbReference type="SMART" id="SM00838">
    <property type="entry name" value="EFG_C"/>
    <property type="match status" value="1"/>
</dbReference>
<evidence type="ECO:0000313" key="4">
    <source>
        <dbReference type="EMBL" id="SDX27129.1"/>
    </source>
</evidence>
<keyword evidence="2" id="KW-0378">Hydrolase</keyword>
<dbReference type="Gene3D" id="2.40.50.250">
    <property type="entry name" value="bipa protein"/>
    <property type="match status" value="1"/>
</dbReference>
<comment type="subunit">
    <text evidence="2">Monomer.</text>
</comment>
<dbReference type="NCBIfam" id="TIGR00231">
    <property type="entry name" value="small_GTP"/>
    <property type="match status" value="1"/>
</dbReference>
<dbReference type="PROSITE" id="PS51722">
    <property type="entry name" value="G_TR_2"/>
    <property type="match status" value="1"/>
</dbReference>
<dbReference type="InterPro" id="IPR027417">
    <property type="entry name" value="P-loop_NTPase"/>
</dbReference>
<dbReference type="NCBIfam" id="TIGR01394">
    <property type="entry name" value="TypA_BipA"/>
    <property type="match status" value="1"/>
</dbReference>
<dbReference type="RefSeq" id="WP_091432515.1">
    <property type="nucleotide sequence ID" value="NZ_FNMV01000008.1"/>
</dbReference>
<dbReference type="CDD" id="cd03691">
    <property type="entry name" value="BipA_TypA_II"/>
    <property type="match status" value="1"/>
</dbReference>
<dbReference type="CDD" id="cd03710">
    <property type="entry name" value="BipA_TypA_C"/>
    <property type="match status" value="1"/>
</dbReference>
<evidence type="ECO:0000256" key="1">
    <source>
        <dbReference type="ARBA" id="ARBA00023134"/>
    </source>
</evidence>
<dbReference type="HAMAP" id="MF_00849">
    <property type="entry name" value="BipA"/>
    <property type="match status" value="1"/>
</dbReference>
<dbReference type="CDD" id="cd16263">
    <property type="entry name" value="BipA_III"/>
    <property type="match status" value="1"/>
</dbReference>
<dbReference type="GO" id="GO:0019843">
    <property type="term" value="F:rRNA binding"/>
    <property type="evidence" value="ECO:0007669"/>
    <property type="project" value="UniProtKB-KW"/>
</dbReference>
<feature type="binding site" evidence="2">
    <location>
        <begin position="14"/>
        <end position="19"/>
    </location>
    <ligand>
        <name>GTP</name>
        <dbReference type="ChEBI" id="CHEBI:37565"/>
    </ligand>
</feature>
<keyword evidence="2" id="KW-0690">Ribosome biogenesis</keyword>
<dbReference type="Proteomes" id="UP000198569">
    <property type="component" value="Unassembled WGS sequence"/>
</dbReference>
<proteinExistence type="inferred from homology"/>
<keyword evidence="1 2" id="KW-0342">GTP-binding</keyword>
<dbReference type="FunFam" id="3.40.50.300:FF:000055">
    <property type="entry name" value="GTP-binding protein TypA"/>
    <property type="match status" value="1"/>
</dbReference>
<dbReference type="GO" id="GO:0005829">
    <property type="term" value="C:cytosol"/>
    <property type="evidence" value="ECO:0007669"/>
    <property type="project" value="TreeGrafter"/>
</dbReference>
<sequence>MESIRNIAIIAHVDHGKTTLVDKIMYHCQLFRDNENTGDLILDNNDLERERGITITSKNVSVQYKGTKINIIDTPGHADFGGEVERVLNMADGVCLLVDAFEGPMPQTRFVLQKALDLGLKPCVVINKVDKENCTPEEVHEKVFDLMFELGATEEQLDFPAVYGSAKNNWMSDHWENVTDNVEALLDMVIENVPAPKVSEGTPQMLITSLDFSAFTGRIAIGRLERGILKEGMAISLVKRDGTVTKSRIKELHTFEGLGRKKVLEVIAGDICAIVGVEGFEIGDTIADFENPEALASIAIDEPTMSMLFTINDSPFFGKEGKFVTSRHIRDRLTKELEKNLAMKLGETDSADKFMVFGRGVLHLSVLIETMRREGYELQIGQPQVIIKEIDGKKCEPIEELTIDLPETLSGRAVEFVTMRKGEMLSMETKGERMIVKFNIPSRGIIGLRNQLLTATAGEAIMAHRFIGYEPYKGEIAGRNKGSLISMEKGKAIPYSIDKLQDRGKFFVEPSTEIYEGQVIGENSRADDMCVNVTKEKKQSNVRSSGNDDKARIIPPIIFSLEEALEYIQKDEYVEVTPKSIRLRKIYLTETDRKRFKI</sequence>
<dbReference type="PROSITE" id="PS00301">
    <property type="entry name" value="G_TR_1"/>
    <property type="match status" value="1"/>
</dbReference>
<dbReference type="SUPFAM" id="SSF54980">
    <property type="entry name" value="EF-G C-terminal domain-like"/>
    <property type="match status" value="2"/>
</dbReference>
<protein>
    <recommendedName>
        <fullName evidence="2">Large ribosomal subunit assembly factor BipA</fullName>
        <ecNumber evidence="2">3.6.5.-</ecNumber>
    </recommendedName>
    <alternativeName>
        <fullName evidence="2">GTP-binding protein BipA</fullName>
    </alternativeName>
</protein>
<dbReference type="FunFam" id="3.30.70.870:FF:000003">
    <property type="entry name" value="GTP-binding protein TypA"/>
    <property type="match status" value="1"/>
</dbReference>
<dbReference type="InterPro" id="IPR047041">
    <property type="entry name" value="BipA_GTP-bd_dom"/>
</dbReference>
<dbReference type="InterPro" id="IPR009000">
    <property type="entry name" value="Transl_B-barrel_sf"/>
</dbReference>
<dbReference type="InterPro" id="IPR006298">
    <property type="entry name" value="BipA"/>
</dbReference>
<dbReference type="AlphaFoldDB" id="A0A1H3AE50"/>
<keyword evidence="5" id="KW-1185">Reference proteome</keyword>
<dbReference type="InterPro" id="IPR047043">
    <property type="entry name" value="BipA_III"/>
</dbReference>
<dbReference type="SUPFAM" id="SSF50447">
    <property type="entry name" value="Translation proteins"/>
    <property type="match status" value="1"/>
</dbReference>
<evidence type="ECO:0000259" key="3">
    <source>
        <dbReference type="PROSITE" id="PS51722"/>
    </source>
</evidence>
<comment type="function">
    <text evidence="2">A 50S ribosomal subunit assembly protein with GTPase activity, required for 50S subunit assembly at low temperatures, may also play a role in translation. Binds GTP and analogs. Binds the 70S ribosome between the 30S and 50S subunits, in a similar position as ribosome-bound EF-G; it contacts a number of ribosomal proteins, both rRNAs and the A-site tRNA.</text>
</comment>
<dbReference type="PRINTS" id="PR00315">
    <property type="entry name" value="ELONGATNFCT"/>
</dbReference>
<keyword evidence="2" id="KW-0547">Nucleotide-binding</keyword>
<organism evidence="4 5">
    <name type="scientific">Flavobacterium degerlachei</name>
    <dbReference type="NCBI Taxonomy" id="229203"/>
    <lineage>
        <taxon>Bacteria</taxon>
        <taxon>Pseudomonadati</taxon>
        <taxon>Bacteroidota</taxon>
        <taxon>Flavobacteriia</taxon>
        <taxon>Flavobacteriales</taxon>
        <taxon>Flavobacteriaceae</taxon>
        <taxon>Flavobacterium</taxon>
    </lineage>
</organism>
<dbReference type="Pfam" id="PF00009">
    <property type="entry name" value="GTP_EFTU"/>
    <property type="match status" value="1"/>
</dbReference>
<evidence type="ECO:0000313" key="5">
    <source>
        <dbReference type="Proteomes" id="UP000198569"/>
    </source>
</evidence>
<dbReference type="PANTHER" id="PTHR42908:SF8">
    <property type="entry name" value="TR-TYPE G DOMAIN-CONTAINING PROTEIN"/>
    <property type="match status" value="1"/>
</dbReference>
<dbReference type="STRING" id="229203.SAMN05444338_108178"/>
<comment type="catalytic activity">
    <reaction evidence="2">
        <text>GTP + H2O = GDP + phosphate + H(+)</text>
        <dbReference type="Rhea" id="RHEA:19669"/>
        <dbReference type="ChEBI" id="CHEBI:15377"/>
        <dbReference type="ChEBI" id="CHEBI:15378"/>
        <dbReference type="ChEBI" id="CHEBI:37565"/>
        <dbReference type="ChEBI" id="CHEBI:43474"/>
        <dbReference type="ChEBI" id="CHEBI:58189"/>
    </reaction>
</comment>
<dbReference type="Gene3D" id="3.40.50.300">
    <property type="entry name" value="P-loop containing nucleotide triphosphate hydrolases"/>
    <property type="match status" value="1"/>
</dbReference>
<dbReference type="InterPro" id="IPR042116">
    <property type="entry name" value="TypA/BipA_C"/>
</dbReference>
<dbReference type="GO" id="GO:0003924">
    <property type="term" value="F:GTPase activity"/>
    <property type="evidence" value="ECO:0007669"/>
    <property type="project" value="UniProtKB-UniRule"/>
</dbReference>
<dbReference type="CDD" id="cd01891">
    <property type="entry name" value="TypA_BipA"/>
    <property type="match status" value="1"/>
</dbReference>
<dbReference type="InterPro" id="IPR005225">
    <property type="entry name" value="Small_GTP-bd"/>
</dbReference>
<dbReference type="InterPro" id="IPR035647">
    <property type="entry name" value="EFG_III/V"/>
</dbReference>
<dbReference type="GO" id="GO:0000027">
    <property type="term" value="P:ribosomal large subunit assembly"/>
    <property type="evidence" value="ECO:0007669"/>
    <property type="project" value="UniProtKB-UniRule"/>
</dbReference>
<feature type="domain" description="Tr-type G" evidence="3">
    <location>
        <begin position="2"/>
        <end position="197"/>
    </location>
</feature>
<dbReference type="Pfam" id="PF00679">
    <property type="entry name" value="EFG_C"/>
    <property type="match status" value="1"/>
</dbReference>
<dbReference type="InterPro" id="IPR000640">
    <property type="entry name" value="EFG_V-like"/>
</dbReference>
<gene>
    <name evidence="2" type="primary">bipA</name>
    <name evidence="4" type="ORF">SAMN05444338_108178</name>
</gene>
<dbReference type="Gene3D" id="3.30.70.240">
    <property type="match status" value="1"/>
</dbReference>